<dbReference type="Pfam" id="PF05739">
    <property type="entry name" value="SNARE"/>
    <property type="match status" value="1"/>
</dbReference>
<dbReference type="AlphaFoldDB" id="A0A6T0ZV78"/>
<dbReference type="GO" id="GO:0048278">
    <property type="term" value="P:vesicle docking"/>
    <property type="evidence" value="ECO:0007669"/>
    <property type="project" value="TreeGrafter"/>
</dbReference>
<dbReference type="SUPFAM" id="SSF47661">
    <property type="entry name" value="t-snare proteins"/>
    <property type="match status" value="1"/>
</dbReference>
<keyword evidence="3" id="KW-0472">Membrane</keyword>
<evidence type="ECO:0000256" key="2">
    <source>
        <dbReference type="SAM" id="MobiDB-lite"/>
    </source>
</evidence>
<evidence type="ECO:0000259" key="4">
    <source>
        <dbReference type="PROSITE" id="PS50192"/>
    </source>
</evidence>
<accession>A0A6T0ZV78</accession>
<dbReference type="EMBL" id="HBNR01029252">
    <property type="protein sequence ID" value="CAE4582643.1"/>
    <property type="molecule type" value="Transcribed_RNA"/>
</dbReference>
<dbReference type="PANTHER" id="PTHR19957">
    <property type="entry name" value="SYNTAXIN"/>
    <property type="match status" value="1"/>
</dbReference>
<proteinExistence type="inferred from homology"/>
<dbReference type="GO" id="GO:0005484">
    <property type="term" value="F:SNAP receptor activity"/>
    <property type="evidence" value="ECO:0007669"/>
    <property type="project" value="TreeGrafter"/>
</dbReference>
<evidence type="ECO:0000313" key="6">
    <source>
        <dbReference type="EMBL" id="CAE4582646.1"/>
    </source>
</evidence>
<dbReference type="GO" id="GO:0031201">
    <property type="term" value="C:SNARE complex"/>
    <property type="evidence" value="ECO:0007669"/>
    <property type="project" value="TreeGrafter"/>
</dbReference>
<evidence type="ECO:0000256" key="3">
    <source>
        <dbReference type="SAM" id="Phobius"/>
    </source>
</evidence>
<protein>
    <recommendedName>
        <fullName evidence="4">t-SNARE coiled-coil homology domain-containing protein</fullName>
    </recommendedName>
</protein>
<dbReference type="InterPro" id="IPR045242">
    <property type="entry name" value="Syntaxin"/>
</dbReference>
<feature type="domain" description="T-SNARE coiled-coil homology" evidence="4">
    <location>
        <begin position="200"/>
        <end position="262"/>
    </location>
</feature>
<dbReference type="InterPro" id="IPR010989">
    <property type="entry name" value="SNARE"/>
</dbReference>
<gene>
    <name evidence="5" type="ORF">AMON00008_LOCUS19930</name>
    <name evidence="6" type="ORF">AMON00008_LOCUS19931</name>
</gene>
<evidence type="ECO:0000256" key="1">
    <source>
        <dbReference type="ARBA" id="ARBA00009063"/>
    </source>
</evidence>
<dbReference type="InterPro" id="IPR000727">
    <property type="entry name" value="T_SNARE_dom"/>
</dbReference>
<organism evidence="6">
    <name type="scientific">Alexandrium monilatum</name>
    <dbReference type="NCBI Taxonomy" id="311494"/>
    <lineage>
        <taxon>Eukaryota</taxon>
        <taxon>Sar</taxon>
        <taxon>Alveolata</taxon>
        <taxon>Dinophyceae</taxon>
        <taxon>Gonyaulacales</taxon>
        <taxon>Pyrocystaceae</taxon>
        <taxon>Alexandrium</taxon>
    </lineage>
</organism>
<keyword evidence="3" id="KW-1133">Transmembrane helix</keyword>
<dbReference type="GO" id="GO:0012505">
    <property type="term" value="C:endomembrane system"/>
    <property type="evidence" value="ECO:0007669"/>
    <property type="project" value="TreeGrafter"/>
</dbReference>
<dbReference type="GO" id="GO:0000149">
    <property type="term" value="F:SNARE binding"/>
    <property type="evidence" value="ECO:0007669"/>
    <property type="project" value="TreeGrafter"/>
</dbReference>
<dbReference type="Gene3D" id="1.20.5.110">
    <property type="match status" value="1"/>
</dbReference>
<dbReference type="GO" id="GO:0006886">
    <property type="term" value="P:intracellular protein transport"/>
    <property type="evidence" value="ECO:0007669"/>
    <property type="project" value="TreeGrafter"/>
</dbReference>
<dbReference type="PANTHER" id="PTHR19957:SF38">
    <property type="entry name" value="LD27581P"/>
    <property type="match status" value="1"/>
</dbReference>
<comment type="similarity">
    <text evidence="1">Belongs to the syntaxin family.</text>
</comment>
<name>A0A6T0ZV78_9DINO</name>
<dbReference type="PROSITE" id="PS50192">
    <property type="entry name" value="T_SNARE"/>
    <property type="match status" value="1"/>
</dbReference>
<keyword evidence="3" id="KW-0812">Transmembrane</keyword>
<feature type="compositionally biased region" description="Basic and acidic residues" evidence="2">
    <location>
        <begin position="32"/>
        <end position="42"/>
    </location>
</feature>
<reference evidence="6" key="1">
    <citation type="submission" date="2021-01" db="EMBL/GenBank/DDBJ databases">
        <authorList>
            <person name="Corre E."/>
            <person name="Pelletier E."/>
            <person name="Niang G."/>
            <person name="Scheremetjew M."/>
            <person name="Finn R."/>
            <person name="Kale V."/>
            <person name="Holt S."/>
            <person name="Cochrane G."/>
            <person name="Meng A."/>
            <person name="Brown T."/>
            <person name="Cohen L."/>
        </authorList>
    </citation>
    <scope>NUCLEOTIDE SEQUENCE</scope>
    <source>
        <strain evidence="6">CCMP3105</strain>
    </source>
</reference>
<feature type="region of interest" description="Disordered" evidence="2">
    <location>
        <begin position="1"/>
        <end position="42"/>
    </location>
</feature>
<dbReference type="GO" id="GO:0006906">
    <property type="term" value="P:vesicle fusion"/>
    <property type="evidence" value="ECO:0007669"/>
    <property type="project" value="TreeGrafter"/>
</dbReference>
<dbReference type="EMBL" id="HBNR01029253">
    <property type="protein sequence ID" value="CAE4582646.1"/>
    <property type="molecule type" value="Transcribed_RNA"/>
</dbReference>
<feature type="compositionally biased region" description="Polar residues" evidence="2">
    <location>
        <begin position="13"/>
        <end position="28"/>
    </location>
</feature>
<evidence type="ECO:0000313" key="5">
    <source>
        <dbReference type="EMBL" id="CAE4582643.1"/>
    </source>
</evidence>
<feature type="transmembrane region" description="Helical" evidence="3">
    <location>
        <begin position="272"/>
        <end position="292"/>
    </location>
</feature>
<dbReference type="SMART" id="SM00397">
    <property type="entry name" value="t_SNARE"/>
    <property type="match status" value="1"/>
</dbReference>
<sequence>MSYSARDSARSPPLNSSGRRQGAQSNGASGARDGDSAYVEDSRSIGEAVKRIQQYTADIRRETSMLATAHSYAGGKKKVQEAAQAAKATMLEAKKLLEGFPTGGGGALSEQNHRRLTRQKLTENLMGASKSLEASFRAYEVAEAERQRRDAAAAAEAADPAAAGRGSVEMHAMERAEAGRPGPQQIQEMDVSEAEADVHTAIVEEYAQEIAQISGSISSLQRAMVDLAEQAQAQGVTLDVIETNMSNATSSTAGASEQLTYASRHHRTGTKLVFWLLLLAVVIAVVLIVIVVRKH</sequence>